<dbReference type="EMBL" id="FRAR01000028">
    <property type="protein sequence ID" value="SHK88923.1"/>
    <property type="molecule type" value="Genomic_DNA"/>
</dbReference>
<keyword evidence="2" id="KW-0813">Transport</keyword>
<dbReference type="PANTHER" id="PTHR23522:SF10">
    <property type="entry name" value="3-PHENYLPROPIONIC ACID TRANSPORTER-RELATED"/>
    <property type="match status" value="1"/>
</dbReference>
<dbReference type="InterPro" id="IPR024989">
    <property type="entry name" value="MFS_assoc_dom"/>
</dbReference>
<protein>
    <submittedName>
        <fullName evidence="10">MFS transporter, PPP family, 3-phenylpropionic acid transporter</fullName>
    </submittedName>
</protein>
<evidence type="ECO:0000256" key="6">
    <source>
        <dbReference type="ARBA" id="ARBA00022989"/>
    </source>
</evidence>
<keyword evidence="7 8" id="KW-0472">Membrane</keyword>
<keyword evidence="5 8" id="KW-0812">Transmembrane</keyword>
<evidence type="ECO:0000256" key="3">
    <source>
        <dbReference type="ARBA" id="ARBA00022475"/>
    </source>
</evidence>
<sequence>MGAVVNTLTQSLWGYFCDKLQTVKKIMLMQLFISAVLSLLIFRFHSFLGLLIALTVFFTFYRPLPSLIDTLIVNAVKDNPSQYGSYRMFGSLGFLVSVFCSGFVLNSLGVNNGPYLVTALIALTFLCALPVGDAKYICTPPSFQKFMALAKKPQIFNFLIVATLLGTTQVANDNFISIHLQNLGGSIRETGLAWAIGVSSEVLAFIVLSRLRMNLDSLVFLRYIACLYGLRWLLMAFISNIKVILVIQVMHGICFALFISMVMQHLLKIVPDEFRATGQGLFYMSVFGVGGIMGMTGGGLLLDHFGAKSFYLTCLFFSIFALVGFSRQVKAEAKGI</sequence>
<evidence type="ECO:0000256" key="8">
    <source>
        <dbReference type="SAM" id="Phobius"/>
    </source>
</evidence>
<dbReference type="Proteomes" id="UP000183997">
    <property type="component" value="Unassembled WGS sequence"/>
</dbReference>
<comment type="subcellular location">
    <subcellularLocation>
        <location evidence="1">Cell inner membrane</location>
        <topology evidence="1">Multi-pass membrane protein</topology>
    </subcellularLocation>
</comment>
<dbReference type="GO" id="GO:0005886">
    <property type="term" value="C:plasma membrane"/>
    <property type="evidence" value="ECO:0007669"/>
    <property type="project" value="UniProtKB-SubCell"/>
</dbReference>
<feature type="transmembrane region" description="Helical" evidence="8">
    <location>
        <begin position="220"/>
        <end position="238"/>
    </location>
</feature>
<proteinExistence type="predicted"/>
<gene>
    <name evidence="10" type="ORF">SAMN02745123_03484</name>
</gene>
<feature type="transmembrane region" description="Helical" evidence="8">
    <location>
        <begin position="191"/>
        <end position="208"/>
    </location>
</feature>
<evidence type="ECO:0000259" key="9">
    <source>
        <dbReference type="Pfam" id="PF12832"/>
    </source>
</evidence>
<keyword evidence="4" id="KW-0997">Cell inner membrane</keyword>
<organism evidence="10 11">
    <name type="scientific">Desulforamulus aeronauticus DSM 10349</name>
    <dbReference type="NCBI Taxonomy" id="1121421"/>
    <lineage>
        <taxon>Bacteria</taxon>
        <taxon>Bacillati</taxon>
        <taxon>Bacillota</taxon>
        <taxon>Clostridia</taxon>
        <taxon>Eubacteriales</taxon>
        <taxon>Peptococcaceae</taxon>
        <taxon>Desulforamulus</taxon>
    </lineage>
</organism>
<evidence type="ECO:0000256" key="7">
    <source>
        <dbReference type="ARBA" id="ARBA00023136"/>
    </source>
</evidence>
<feature type="transmembrane region" description="Helical" evidence="8">
    <location>
        <begin position="155"/>
        <end position="171"/>
    </location>
</feature>
<reference evidence="11" key="1">
    <citation type="submission" date="2016-11" db="EMBL/GenBank/DDBJ databases">
        <authorList>
            <person name="Varghese N."/>
            <person name="Submissions S."/>
        </authorList>
    </citation>
    <scope>NUCLEOTIDE SEQUENCE [LARGE SCALE GENOMIC DNA]</scope>
    <source>
        <strain evidence="11">DSM 10349</strain>
    </source>
</reference>
<dbReference type="SUPFAM" id="SSF103473">
    <property type="entry name" value="MFS general substrate transporter"/>
    <property type="match status" value="1"/>
</dbReference>
<keyword evidence="3" id="KW-1003">Cell membrane</keyword>
<dbReference type="Gene3D" id="1.20.1250.20">
    <property type="entry name" value="MFS general substrate transporter like domains"/>
    <property type="match status" value="2"/>
</dbReference>
<evidence type="ECO:0000256" key="5">
    <source>
        <dbReference type="ARBA" id="ARBA00022692"/>
    </source>
</evidence>
<dbReference type="PANTHER" id="PTHR23522">
    <property type="entry name" value="BLL5896 PROTEIN"/>
    <property type="match status" value="1"/>
</dbReference>
<keyword evidence="11" id="KW-1185">Reference proteome</keyword>
<evidence type="ECO:0000256" key="4">
    <source>
        <dbReference type="ARBA" id="ARBA00022519"/>
    </source>
</evidence>
<dbReference type="AlphaFoldDB" id="A0A1M6W5C1"/>
<evidence type="ECO:0000256" key="1">
    <source>
        <dbReference type="ARBA" id="ARBA00004429"/>
    </source>
</evidence>
<dbReference type="STRING" id="1121421.SAMN02745123_03484"/>
<keyword evidence="6 8" id="KW-1133">Transmembrane helix</keyword>
<evidence type="ECO:0000313" key="11">
    <source>
        <dbReference type="Proteomes" id="UP000183997"/>
    </source>
</evidence>
<feature type="transmembrane region" description="Helical" evidence="8">
    <location>
        <begin position="308"/>
        <end position="325"/>
    </location>
</feature>
<evidence type="ECO:0000256" key="2">
    <source>
        <dbReference type="ARBA" id="ARBA00022448"/>
    </source>
</evidence>
<feature type="transmembrane region" description="Helical" evidence="8">
    <location>
        <begin position="281"/>
        <end position="302"/>
    </location>
</feature>
<feature type="domain" description="Major facilitator superfamily associated" evidence="9">
    <location>
        <begin position="6"/>
        <end position="312"/>
    </location>
</feature>
<accession>A0A1M6W5C1</accession>
<name>A0A1M6W5C1_9FIRM</name>
<feature type="transmembrane region" description="Helical" evidence="8">
    <location>
        <begin position="50"/>
        <end position="76"/>
    </location>
</feature>
<dbReference type="InterPro" id="IPR036259">
    <property type="entry name" value="MFS_trans_sf"/>
</dbReference>
<dbReference type="Pfam" id="PF12832">
    <property type="entry name" value="MFS_1_like"/>
    <property type="match status" value="1"/>
</dbReference>
<feature type="transmembrane region" description="Helical" evidence="8">
    <location>
        <begin position="115"/>
        <end position="134"/>
    </location>
</feature>
<feature type="transmembrane region" description="Helical" evidence="8">
    <location>
        <begin position="88"/>
        <end position="109"/>
    </location>
</feature>
<evidence type="ECO:0000313" key="10">
    <source>
        <dbReference type="EMBL" id="SHK88923.1"/>
    </source>
</evidence>
<feature type="transmembrane region" description="Helical" evidence="8">
    <location>
        <begin position="244"/>
        <end position="269"/>
    </location>
</feature>